<proteinExistence type="inferred from homology"/>
<dbReference type="GO" id="GO:0005524">
    <property type="term" value="F:ATP binding"/>
    <property type="evidence" value="ECO:0007669"/>
    <property type="project" value="UniProtKB-UniRule"/>
</dbReference>
<keyword evidence="5 9" id="KW-0547">Nucleotide-binding</keyword>
<evidence type="ECO:0000256" key="3">
    <source>
        <dbReference type="ARBA" id="ARBA00017473"/>
    </source>
</evidence>
<dbReference type="Gene3D" id="3.30.70.890">
    <property type="entry name" value="GHMP kinase, C-terminal domain"/>
    <property type="match status" value="1"/>
</dbReference>
<comment type="catalytic activity">
    <reaction evidence="9">
        <text>4-CDP-2-C-methyl-D-erythritol + ATP = 4-CDP-2-C-methyl-D-erythritol 2-phosphate + ADP + H(+)</text>
        <dbReference type="Rhea" id="RHEA:18437"/>
        <dbReference type="ChEBI" id="CHEBI:15378"/>
        <dbReference type="ChEBI" id="CHEBI:30616"/>
        <dbReference type="ChEBI" id="CHEBI:57823"/>
        <dbReference type="ChEBI" id="CHEBI:57919"/>
        <dbReference type="ChEBI" id="CHEBI:456216"/>
        <dbReference type="EC" id="2.7.1.148"/>
    </reaction>
</comment>
<evidence type="ECO:0000259" key="10">
    <source>
        <dbReference type="Pfam" id="PF00288"/>
    </source>
</evidence>
<name>A0A1F7WL59_9BACT</name>
<protein>
    <recommendedName>
        <fullName evidence="3 9">4-diphosphocytidyl-2-C-methyl-D-erythritol kinase</fullName>
        <shortName evidence="9">CMK</shortName>
        <ecNumber evidence="2 9">2.7.1.148</ecNumber>
    </recommendedName>
    <alternativeName>
        <fullName evidence="8 9">4-(cytidine-5'-diphospho)-2-C-methyl-D-erythritol kinase</fullName>
    </alternativeName>
</protein>
<keyword evidence="7 9" id="KW-0067">ATP-binding</keyword>
<evidence type="ECO:0000256" key="8">
    <source>
        <dbReference type="ARBA" id="ARBA00032554"/>
    </source>
</evidence>
<evidence type="ECO:0000256" key="4">
    <source>
        <dbReference type="ARBA" id="ARBA00022679"/>
    </source>
</evidence>
<organism evidence="12 13">
    <name type="scientific">Candidatus Wallbacteria bacterium GWC2_49_35</name>
    <dbReference type="NCBI Taxonomy" id="1817813"/>
    <lineage>
        <taxon>Bacteria</taxon>
        <taxon>Candidatus Walliibacteriota</taxon>
    </lineage>
</organism>
<evidence type="ECO:0000256" key="2">
    <source>
        <dbReference type="ARBA" id="ARBA00012052"/>
    </source>
</evidence>
<dbReference type="InterPro" id="IPR036554">
    <property type="entry name" value="GHMP_kinase_C_sf"/>
</dbReference>
<dbReference type="EC" id="2.7.1.148" evidence="2 9"/>
<dbReference type="PANTHER" id="PTHR43527:SF2">
    <property type="entry name" value="4-DIPHOSPHOCYTIDYL-2-C-METHYL-D-ERYTHRITOL KINASE, CHLOROPLASTIC"/>
    <property type="match status" value="1"/>
</dbReference>
<evidence type="ECO:0000256" key="6">
    <source>
        <dbReference type="ARBA" id="ARBA00022777"/>
    </source>
</evidence>
<dbReference type="AlphaFoldDB" id="A0A1F7WL59"/>
<dbReference type="GO" id="GO:0016114">
    <property type="term" value="P:terpenoid biosynthetic process"/>
    <property type="evidence" value="ECO:0007669"/>
    <property type="project" value="InterPro"/>
</dbReference>
<comment type="caution">
    <text evidence="12">The sequence shown here is derived from an EMBL/GenBank/DDBJ whole genome shotgun (WGS) entry which is preliminary data.</text>
</comment>
<dbReference type="InterPro" id="IPR006204">
    <property type="entry name" value="GHMP_kinase_N_dom"/>
</dbReference>
<dbReference type="Proteomes" id="UP000178735">
    <property type="component" value="Unassembled WGS sequence"/>
</dbReference>
<feature type="binding site" evidence="9">
    <location>
        <begin position="143"/>
        <end position="153"/>
    </location>
    <ligand>
        <name>ATP</name>
        <dbReference type="ChEBI" id="CHEBI:30616"/>
    </ligand>
</feature>
<evidence type="ECO:0000313" key="13">
    <source>
        <dbReference type="Proteomes" id="UP000178735"/>
    </source>
</evidence>
<keyword evidence="9" id="KW-0414">Isoprene biosynthesis</keyword>
<evidence type="ECO:0000313" key="12">
    <source>
        <dbReference type="EMBL" id="OGM02755.1"/>
    </source>
</evidence>
<evidence type="ECO:0000259" key="11">
    <source>
        <dbReference type="Pfam" id="PF08544"/>
    </source>
</evidence>
<dbReference type="SUPFAM" id="SSF55060">
    <property type="entry name" value="GHMP Kinase, C-terminal domain"/>
    <property type="match status" value="1"/>
</dbReference>
<dbReference type="Pfam" id="PF08544">
    <property type="entry name" value="GHMP_kinases_C"/>
    <property type="match status" value="1"/>
</dbReference>
<dbReference type="UniPathway" id="UPA00056">
    <property type="reaction ID" value="UER00094"/>
</dbReference>
<comment type="pathway">
    <text evidence="9">Isoprenoid biosynthesis; isopentenyl diphosphate biosynthesis via DXP pathway; isopentenyl diphosphate from 1-deoxy-D-xylulose 5-phosphate: step 3/6.</text>
</comment>
<dbReference type="InterPro" id="IPR020568">
    <property type="entry name" value="Ribosomal_Su5_D2-typ_SF"/>
</dbReference>
<feature type="active site" evidence="9">
    <location>
        <position position="18"/>
    </location>
</feature>
<dbReference type="Gene3D" id="3.30.230.10">
    <property type="match status" value="1"/>
</dbReference>
<feature type="active site" evidence="9">
    <location>
        <position position="185"/>
    </location>
</feature>
<dbReference type="InterPro" id="IPR013750">
    <property type="entry name" value="GHMP_kinase_C_dom"/>
</dbReference>
<feature type="domain" description="GHMP kinase N-terminal" evidence="10">
    <location>
        <begin position="115"/>
        <end position="193"/>
    </location>
</feature>
<dbReference type="STRING" id="1817813.A2008_04050"/>
<evidence type="ECO:0000256" key="7">
    <source>
        <dbReference type="ARBA" id="ARBA00022840"/>
    </source>
</evidence>
<accession>A0A1F7WL59</accession>
<evidence type="ECO:0000256" key="5">
    <source>
        <dbReference type="ARBA" id="ARBA00022741"/>
    </source>
</evidence>
<keyword evidence="6 9" id="KW-0418">Kinase</keyword>
<dbReference type="SUPFAM" id="SSF54211">
    <property type="entry name" value="Ribosomal protein S5 domain 2-like"/>
    <property type="match status" value="1"/>
</dbReference>
<dbReference type="HAMAP" id="MF_00061">
    <property type="entry name" value="IspE"/>
    <property type="match status" value="1"/>
</dbReference>
<dbReference type="GO" id="GO:0050515">
    <property type="term" value="F:4-(cytidine 5'-diphospho)-2-C-methyl-D-erythritol kinase activity"/>
    <property type="evidence" value="ECO:0007669"/>
    <property type="project" value="UniProtKB-UniRule"/>
</dbReference>
<feature type="domain" description="GHMP kinase C-terminal" evidence="11">
    <location>
        <begin position="278"/>
        <end position="336"/>
    </location>
</feature>
<keyword evidence="4 9" id="KW-0808">Transferase</keyword>
<dbReference type="Pfam" id="PF00288">
    <property type="entry name" value="GHMP_kinases_N"/>
    <property type="match status" value="1"/>
</dbReference>
<dbReference type="InterPro" id="IPR004424">
    <property type="entry name" value="IspE"/>
</dbReference>
<gene>
    <name evidence="9" type="primary">ispE</name>
    <name evidence="12" type="ORF">A2008_04050</name>
</gene>
<sequence>MEANIIFNKALKVKSYAKINLFLDVVRKMPEPIGYHEIVTLFSSIELCDHLHFYVSKIEHKPDYVAKIFRLPYKKISSGSINLGAENIKLIMVTEEDTEKCYSVPIDGLNTVSIAVKKLFSHVAFGKLNEKVYVYILFDKKIPTGAGLGGGSSNAAAALRSLNYLFGFGYSEETLIAISERVGADVAFTLRGGAALAAGIGEKIHASYDFSPWPLVIVYPNFEVSSRDAYSAVKNFVKYDLSNMKPEAEEKARASALARAEKTAALLGGGGANFTGIGPALYNKLEEPVFARKHQIRDLKESLYSFGYKNVLMTGSGSSMYALLDPRETPEALAAHFEKIQAEMHRKYSKTYKIFLTKTRRAAVWEKILS</sequence>
<comment type="function">
    <text evidence="9">Catalyzes the phosphorylation of the position 2 hydroxy group of 4-diphosphocytidyl-2C-methyl-D-erythritol.</text>
</comment>
<dbReference type="InterPro" id="IPR014721">
    <property type="entry name" value="Ribsml_uS5_D2-typ_fold_subgr"/>
</dbReference>
<evidence type="ECO:0000256" key="9">
    <source>
        <dbReference type="HAMAP-Rule" id="MF_00061"/>
    </source>
</evidence>
<reference evidence="12 13" key="1">
    <citation type="journal article" date="2016" name="Nat. Commun.">
        <title>Thousands of microbial genomes shed light on interconnected biogeochemical processes in an aquifer system.</title>
        <authorList>
            <person name="Anantharaman K."/>
            <person name="Brown C.T."/>
            <person name="Hug L.A."/>
            <person name="Sharon I."/>
            <person name="Castelle C.J."/>
            <person name="Probst A.J."/>
            <person name="Thomas B.C."/>
            <person name="Singh A."/>
            <person name="Wilkins M.J."/>
            <person name="Karaoz U."/>
            <person name="Brodie E.L."/>
            <person name="Williams K.H."/>
            <person name="Hubbard S.S."/>
            <person name="Banfield J.F."/>
        </authorList>
    </citation>
    <scope>NUCLEOTIDE SEQUENCE [LARGE SCALE GENOMIC DNA]</scope>
</reference>
<evidence type="ECO:0000256" key="1">
    <source>
        <dbReference type="ARBA" id="ARBA00009684"/>
    </source>
</evidence>
<comment type="similarity">
    <text evidence="1 9">Belongs to the GHMP kinase family. IspE subfamily.</text>
</comment>
<dbReference type="PANTHER" id="PTHR43527">
    <property type="entry name" value="4-DIPHOSPHOCYTIDYL-2-C-METHYL-D-ERYTHRITOL KINASE, CHLOROPLASTIC"/>
    <property type="match status" value="1"/>
</dbReference>
<dbReference type="GO" id="GO:0019288">
    <property type="term" value="P:isopentenyl diphosphate biosynthetic process, methylerythritol 4-phosphate pathway"/>
    <property type="evidence" value="ECO:0007669"/>
    <property type="project" value="UniProtKB-UniRule"/>
</dbReference>
<dbReference type="EMBL" id="MGFH01000201">
    <property type="protein sequence ID" value="OGM02755.1"/>
    <property type="molecule type" value="Genomic_DNA"/>
</dbReference>